<dbReference type="SUPFAM" id="SSF50985">
    <property type="entry name" value="RCC1/BLIP-II"/>
    <property type="match status" value="1"/>
</dbReference>
<dbReference type="Gene3D" id="3.90.1750.10">
    <property type="entry name" value="Hect, E3 ligase catalytic domains"/>
    <property type="match status" value="1"/>
</dbReference>
<evidence type="ECO:0000256" key="4">
    <source>
        <dbReference type="PROSITE-ProRule" id="PRU00104"/>
    </source>
</evidence>
<keyword evidence="8" id="KW-1185">Reference proteome</keyword>
<feature type="repeat" description="RCC1" evidence="5">
    <location>
        <begin position="199"/>
        <end position="250"/>
    </location>
</feature>
<dbReference type="InterPro" id="IPR058923">
    <property type="entry name" value="RCC1-like_dom"/>
</dbReference>
<reference evidence="7 8" key="1">
    <citation type="submission" date="2024-06" db="EMBL/GenBank/DDBJ databases">
        <authorList>
            <person name="Pan Q."/>
            <person name="Wen M."/>
            <person name="Jouanno E."/>
            <person name="Zahm M."/>
            <person name="Klopp C."/>
            <person name="Cabau C."/>
            <person name="Louis A."/>
            <person name="Berthelot C."/>
            <person name="Parey E."/>
            <person name="Roest Crollius H."/>
            <person name="Montfort J."/>
            <person name="Robinson-Rechavi M."/>
            <person name="Bouchez O."/>
            <person name="Lampietro C."/>
            <person name="Lopez Roques C."/>
            <person name="Donnadieu C."/>
            <person name="Postlethwait J."/>
            <person name="Bobe J."/>
            <person name="Verreycken H."/>
            <person name="Guiguen Y."/>
        </authorList>
    </citation>
    <scope>NUCLEOTIDE SEQUENCE [LARGE SCALE GENOMIC DNA]</scope>
    <source>
        <strain evidence="7">Up_M1</strain>
        <tissue evidence="7">Testis</tissue>
    </source>
</reference>
<proteinExistence type="predicted"/>
<accession>A0ABD0XTT0</accession>
<feature type="repeat" description="RCC1" evidence="5">
    <location>
        <begin position="304"/>
        <end position="359"/>
    </location>
</feature>
<protein>
    <recommendedName>
        <fullName evidence="6">HECT domain-containing protein</fullName>
    </recommendedName>
</protein>
<comment type="caution">
    <text evidence="7">The sequence shown here is derived from an EMBL/GenBank/DDBJ whole genome shotgun (WGS) entry which is preliminary data.</text>
</comment>
<dbReference type="Pfam" id="PF25390">
    <property type="entry name" value="WD40_RLD"/>
    <property type="match status" value="1"/>
</dbReference>
<feature type="domain" description="HECT" evidence="6">
    <location>
        <begin position="691"/>
        <end position="1011"/>
    </location>
</feature>
<dbReference type="Proteomes" id="UP001557470">
    <property type="component" value="Unassembled WGS sequence"/>
</dbReference>
<feature type="active site" description="Glycyl thioester intermediate" evidence="4">
    <location>
        <position position="979"/>
    </location>
</feature>
<dbReference type="InterPro" id="IPR000569">
    <property type="entry name" value="HECT_dom"/>
</dbReference>
<dbReference type="InterPro" id="IPR000408">
    <property type="entry name" value="Reg_chr_condens"/>
</dbReference>
<gene>
    <name evidence="7" type="ORF">UPYG_G00045920</name>
</gene>
<dbReference type="PRINTS" id="PR00633">
    <property type="entry name" value="RCCNDNSATION"/>
</dbReference>
<dbReference type="Gene3D" id="2.130.10.30">
    <property type="entry name" value="Regulator of chromosome condensation 1/beta-lactamase-inhibitor protein II"/>
    <property type="match status" value="1"/>
</dbReference>
<evidence type="ECO:0000256" key="1">
    <source>
        <dbReference type="ARBA" id="ARBA00022679"/>
    </source>
</evidence>
<dbReference type="PROSITE" id="PS50012">
    <property type="entry name" value="RCC1_3"/>
    <property type="match status" value="4"/>
</dbReference>
<dbReference type="Pfam" id="PF00632">
    <property type="entry name" value="HECT"/>
    <property type="match status" value="1"/>
</dbReference>
<dbReference type="InterPro" id="IPR009091">
    <property type="entry name" value="RCC1/BLIP-II"/>
</dbReference>
<dbReference type="InterPro" id="IPR051709">
    <property type="entry name" value="Ub-ligase/GTPase-reg"/>
</dbReference>
<sequence>MFSWGENAIWIKKVFGLAKKNGLENTTSEPTVNFIRTKALISHLAVGNDVVAFIRFGNDGKQQVSIGWMQKDGNGQWMRGKLSSVECKKKLLALSCGNANVILLSEEGRVLCLTASSNVPGPVGDMNQVIQVACGDQHSVALTKYGIVYTWGQNTNGQLGLGKGKHRTSSPHQLKSLSGIPLAQITAGGDHSFALSLSGAVFGWGKNNTGQLGLGDTIDRLAPAAVCCLNLKKTISVSCGAEHTAVLTKGGVVFTFGSGRYGQLGHNSLTDELRPRIVAELWGSKVTQIACGRNHTLAFVESFVKIYSFGCGMQGQLGNVVTVNQSVPLPVRLSEDNVGDQQIELIFAGGNDSFALCRCVQESKKGLNDSRLGKFTLMLDDETIDRWISECESKSWKTIQTEITKVFSSASCLNASFLNKSRDKHYQTSLKDSGVDLSLARLAFQKLAKKTKVLDEVKEVVLCKLLPSLNKNPIGVESMRVYLILPELLRVLNVQSGGEITDAFGAAILRLNKDKLQVLEGLWSTIPDYYFRTTVKVFHSVSSELFKQIAVDHRFPSLFEVLQKLYDVNCKRHRRIPVNTFHINNVRTLLHAVQSLYSEMQQLDFTPYMDENTYCNRIREIEIQRQSYEDNISLLKNYPCILDTENKCTWLWMFELDLIKRSHGDCEDFEFCSKIMMVDRKTLVDNTFQHLRQMTCHMGALKVQFHSENGVDQGGVSLEFFRVFANEVGKMKQKILKVYPDSGLAWFTADDFTDEFYLLGLVCGKALYNQCVVNLCFPLALFKKLLGLSLTLDDLKELAPDEASGLQYLLDQDEDGVEALDIVFMDKRQELIPNGENVLVTTANRKKYVDLRVDMELNKSVKRQFTDFEKGFHEGCPTEAWRMFLPEELMIQLQGEDNYEWDKLRQNAKYEGYKHTDGIIQNFWSVFTDFSVEEKKTFLTFLTGTDRLPRGRSLSKLQMTITNLASTDADEHYPKAQTCFLTLCLPNYSSVDILQEKLRYAINHCEVFGDY</sequence>
<dbReference type="Gene3D" id="3.30.2410.10">
    <property type="entry name" value="Hect, E3 ligase catalytic domain"/>
    <property type="match status" value="1"/>
</dbReference>
<dbReference type="PANTHER" id="PTHR45622">
    <property type="entry name" value="UBIQUITIN-PROTEIN LIGASE E3A-RELATED"/>
    <property type="match status" value="1"/>
</dbReference>
<dbReference type="PANTHER" id="PTHR45622:SF73">
    <property type="entry name" value="E3 UBIQUITIN-PROTEIN LIGASE HERC4-LIKE ISOFORM X1-RELATED"/>
    <property type="match status" value="1"/>
</dbReference>
<feature type="repeat" description="RCC1" evidence="5">
    <location>
        <begin position="251"/>
        <end position="302"/>
    </location>
</feature>
<organism evidence="7 8">
    <name type="scientific">Umbra pygmaea</name>
    <name type="common">Eastern mudminnow</name>
    <dbReference type="NCBI Taxonomy" id="75934"/>
    <lineage>
        <taxon>Eukaryota</taxon>
        <taxon>Metazoa</taxon>
        <taxon>Chordata</taxon>
        <taxon>Craniata</taxon>
        <taxon>Vertebrata</taxon>
        <taxon>Euteleostomi</taxon>
        <taxon>Actinopterygii</taxon>
        <taxon>Neopterygii</taxon>
        <taxon>Teleostei</taxon>
        <taxon>Protacanthopterygii</taxon>
        <taxon>Esociformes</taxon>
        <taxon>Umbridae</taxon>
        <taxon>Umbra</taxon>
    </lineage>
</organism>
<dbReference type="GO" id="GO:0016740">
    <property type="term" value="F:transferase activity"/>
    <property type="evidence" value="ECO:0007669"/>
    <property type="project" value="UniProtKB-KW"/>
</dbReference>
<dbReference type="InterPro" id="IPR035983">
    <property type="entry name" value="Hect_E3_ubiquitin_ligase"/>
</dbReference>
<dbReference type="Gene3D" id="3.30.2160.10">
    <property type="entry name" value="Hect, E3 ligase catalytic domain"/>
    <property type="match status" value="1"/>
</dbReference>
<dbReference type="SUPFAM" id="SSF56204">
    <property type="entry name" value="Hect, E3 ligase catalytic domain"/>
    <property type="match status" value="1"/>
</dbReference>
<dbReference type="FunFam" id="3.30.2410.10:FF:000003">
    <property type="entry name" value="probable E3 ubiquitin-protein ligase HERC4 isoform X1"/>
    <property type="match status" value="1"/>
</dbReference>
<keyword evidence="2" id="KW-0677">Repeat</keyword>
<dbReference type="EMBL" id="JAGEUA010000001">
    <property type="protein sequence ID" value="KAL1023772.1"/>
    <property type="molecule type" value="Genomic_DNA"/>
</dbReference>
<keyword evidence="3 4" id="KW-0833">Ubl conjugation pathway</keyword>
<dbReference type="AlphaFoldDB" id="A0ABD0XTT0"/>
<evidence type="ECO:0000313" key="7">
    <source>
        <dbReference type="EMBL" id="KAL1023772.1"/>
    </source>
</evidence>
<evidence type="ECO:0000256" key="2">
    <source>
        <dbReference type="ARBA" id="ARBA00022737"/>
    </source>
</evidence>
<evidence type="ECO:0000256" key="3">
    <source>
        <dbReference type="ARBA" id="ARBA00022786"/>
    </source>
</evidence>
<evidence type="ECO:0000313" key="8">
    <source>
        <dbReference type="Proteomes" id="UP001557470"/>
    </source>
</evidence>
<evidence type="ECO:0000259" key="6">
    <source>
        <dbReference type="PROSITE" id="PS50237"/>
    </source>
</evidence>
<dbReference type="PROSITE" id="PS50237">
    <property type="entry name" value="HECT"/>
    <property type="match status" value="1"/>
</dbReference>
<dbReference type="SMART" id="SM00119">
    <property type="entry name" value="HECTc"/>
    <property type="match status" value="1"/>
</dbReference>
<dbReference type="PROSITE" id="PS00626">
    <property type="entry name" value="RCC1_2"/>
    <property type="match status" value="3"/>
</dbReference>
<keyword evidence="1" id="KW-0808">Transferase</keyword>
<evidence type="ECO:0000256" key="5">
    <source>
        <dbReference type="PROSITE-ProRule" id="PRU00235"/>
    </source>
</evidence>
<name>A0ABD0XTT0_UMBPY</name>
<feature type="repeat" description="RCC1" evidence="5">
    <location>
        <begin position="146"/>
        <end position="198"/>
    </location>
</feature>